<dbReference type="GO" id="GO:0046872">
    <property type="term" value="F:metal ion binding"/>
    <property type="evidence" value="ECO:0007669"/>
    <property type="project" value="UniProtKB-UniRule"/>
</dbReference>
<protein>
    <recommendedName>
        <fullName evidence="1">Protein phosphatase</fullName>
        <ecNumber evidence="1">3.1.3.16</ecNumber>
    </recommendedName>
</protein>
<dbReference type="PANTHER" id="PTHR12320:SF1">
    <property type="entry name" value="PROTEIN PHOSPHATASE PTC7 HOMOLOG"/>
    <property type="match status" value="1"/>
</dbReference>
<accession>A0A812P6I5</accession>
<keyword evidence="1" id="KW-0378">Hydrolase</keyword>
<dbReference type="OrthoDB" id="60843at2759"/>
<dbReference type="Gene3D" id="3.60.40.10">
    <property type="entry name" value="PPM-type phosphatase domain"/>
    <property type="match status" value="1"/>
</dbReference>
<keyword evidence="1" id="KW-0460">Magnesium</keyword>
<dbReference type="AlphaFoldDB" id="A0A812P6I5"/>
<dbReference type="PANTHER" id="PTHR12320">
    <property type="entry name" value="PROTEIN PHOSPHATASE 2C"/>
    <property type="match status" value="1"/>
</dbReference>
<sequence length="212" mass="22718">MRQRASAMQRPDLPGVALEAFQAVREKSLEGSCTLLLGQLQQDVVSLLNLGDCGIMALRPCSILPRFHGGTVTTSMRLLYRSSPMLHRANMPLQLSSQDPDISSLTEHFDLVTLKLRRGDVLIAGTDGLFDNIGDLEIKSLALAHHERRTAGGVNSTQELATVLLERAAEVARAPMEFGPGGKLDDIAVVLAEVQDASPVSPAGLLSNLVDA</sequence>
<proteinExistence type="inferred from homology"/>
<dbReference type="GO" id="GO:0004722">
    <property type="term" value="F:protein serine/threonine phosphatase activity"/>
    <property type="evidence" value="ECO:0007669"/>
    <property type="project" value="UniProtKB-EC"/>
</dbReference>
<keyword evidence="1" id="KW-0464">Manganese</keyword>
<dbReference type="PROSITE" id="PS51746">
    <property type="entry name" value="PPM_2"/>
    <property type="match status" value="1"/>
</dbReference>
<dbReference type="InterPro" id="IPR036457">
    <property type="entry name" value="PPM-type-like_dom_sf"/>
</dbReference>
<keyword evidence="1" id="KW-0479">Metal-binding</keyword>
<gene>
    <name evidence="3" type="ORF">SPIL2461_LOCUS8077</name>
</gene>
<reference evidence="3" key="1">
    <citation type="submission" date="2021-02" db="EMBL/GenBank/DDBJ databases">
        <authorList>
            <person name="Dougan E. K."/>
            <person name="Rhodes N."/>
            <person name="Thang M."/>
            <person name="Chan C."/>
        </authorList>
    </citation>
    <scope>NUCLEOTIDE SEQUENCE</scope>
</reference>
<keyword evidence="1" id="KW-0904">Protein phosphatase</keyword>
<comment type="catalytic activity">
    <reaction evidence="1">
        <text>O-phospho-L-threonyl-[protein] + H2O = L-threonyl-[protein] + phosphate</text>
        <dbReference type="Rhea" id="RHEA:47004"/>
        <dbReference type="Rhea" id="RHEA-COMP:11060"/>
        <dbReference type="Rhea" id="RHEA-COMP:11605"/>
        <dbReference type="ChEBI" id="CHEBI:15377"/>
        <dbReference type="ChEBI" id="CHEBI:30013"/>
        <dbReference type="ChEBI" id="CHEBI:43474"/>
        <dbReference type="ChEBI" id="CHEBI:61977"/>
        <dbReference type="EC" id="3.1.3.16"/>
    </reaction>
</comment>
<comment type="cofactor">
    <cofactor evidence="1">
        <name>Mn(2+)</name>
        <dbReference type="ChEBI" id="CHEBI:29035"/>
    </cofactor>
</comment>
<dbReference type="EMBL" id="CAJNIZ010013025">
    <property type="protein sequence ID" value="CAE7342029.1"/>
    <property type="molecule type" value="Genomic_DNA"/>
</dbReference>
<organism evidence="3 4">
    <name type="scientific">Symbiodinium pilosum</name>
    <name type="common">Dinoflagellate</name>
    <dbReference type="NCBI Taxonomy" id="2952"/>
    <lineage>
        <taxon>Eukaryota</taxon>
        <taxon>Sar</taxon>
        <taxon>Alveolata</taxon>
        <taxon>Dinophyceae</taxon>
        <taxon>Suessiales</taxon>
        <taxon>Symbiodiniaceae</taxon>
        <taxon>Symbiodinium</taxon>
    </lineage>
</organism>
<evidence type="ECO:0000313" key="3">
    <source>
        <dbReference type="EMBL" id="CAE7342029.1"/>
    </source>
</evidence>
<evidence type="ECO:0000313" key="4">
    <source>
        <dbReference type="Proteomes" id="UP000649617"/>
    </source>
</evidence>
<dbReference type="EC" id="3.1.3.16" evidence="1"/>
<evidence type="ECO:0000256" key="1">
    <source>
        <dbReference type="RuleBase" id="RU366020"/>
    </source>
</evidence>
<dbReference type="Pfam" id="PF07228">
    <property type="entry name" value="SpoIIE"/>
    <property type="match status" value="1"/>
</dbReference>
<comment type="catalytic activity">
    <reaction evidence="1">
        <text>O-phospho-L-seryl-[protein] + H2O = L-seryl-[protein] + phosphate</text>
        <dbReference type="Rhea" id="RHEA:20629"/>
        <dbReference type="Rhea" id="RHEA-COMP:9863"/>
        <dbReference type="Rhea" id="RHEA-COMP:11604"/>
        <dbReference type="ChEBI" id="CHEBI:15377"/>
        <dbReference type="ChEBI" id="CHEBI:29999"/>
        <dbReference type="ChEBI" id="CHEBI:43474"/>
        <dbReference type="ChEBI" id="CHEBI:83421"/>
        <dbReference type="EC" id="3.1.3.16"/>
    </reaction>
</comment>
<dbReference type="InterPro" id="IPR039123">
    <property type="entry name" value="PPTC7"/>
</dbReference>
<keyword evidence="4" id="KW-1185">Reference proteome</keyword>
<dbReference type="SUPFAM" id="SSF81606">
    <property type="entry name" value="PP2C-like"/>
    <property type="match status" value="1"/>
</dbReference>
<dbReference type="Proteomes" id="UP000649617">
    <property type="component" value="Unassembled WGS sequence"/>
</dbReference>
<name>A0A812P6I5_SYMPI</name>
<comment type="similarity">
    <text evidence="1">Belongs to the PP2C family.</text>
</comment>
<dbReference type="InterPro" id="IPR001932">
    <property type="entry name" value="PPM-type_phosphatase-like_dom"/>
</dbReference>
<feature type="domain" description="PPM-type phosphatase" evidence="2">
    <location>
        <begin position="1"/>
        <end position="194"/>
    </location>
</feature>
<comment type="cofactor">
    <cofactor evidence="1">
        <name>Mg(2+)</name>
        <dbReference type="ChEBI" id="CHEBI:18420"/>
    </cofactor>
</comment>
<comment type="caution">
    <text evidence="3">The sequence shown here is derived from an EMBL/GenBank/DDBJ whole genome shotgun (WGS) entry which is preliminary data.</text>
</comment>
<evidence type="ECO:0000259" key="2">
    <source>
        <dbReference type="PROSITE" id="PS51746"/>
    </source>
</evidence>